<accession>A0A9P1J0W7</accession>
<dbReference type="InterPro" id="IPR046770">
    <property type="entry name" value="DOCKER_Lobe_B"/>
</dbReference>
<dbReference type="GO" id="GO:0005085">
    <property type="term" value="F:guanyl-nucleotide exchange factor activity"/>
    <property type="evidence" value="ECO:0007669"/>
    <property type="project" value="UniProtKB-KW"/>
</dbReference>
<dbReference type="InterPro" id="IPR016024">
    <property type="entry name" value="ARM-type_fold"/>
</dbReference>
<dbReference type="PANTHER" id="PTHR23317">
    <property type="entry name" value="DEDICATOR OF CYTOKINESIS DOCK"/>
    <property type="match status" value="1"/>
</dbReference>
<feature type="domain" description="C2 DOCK-type" evidence="4">
    <location>
        <begin position="591"/>
        <end position="756"/>
    </location>
</feature>
<keyword evidence="7" id="KW-1185">Reference proteome</keyword>
<dbReference type="InterPro" id="IPR027007">
    <property type="entry name" value="C2_DOCK-type_domain"/>
</dbReference>
<comment type="similarity">
    <text evidence="3">Belongs to the DOCK family.</text>
</comment>
<dbReference type="InterPro" id="IPR043162">
    <property type="entry name" value="DOCK_C_lobe_C"/>
</dbReference>
<dbReference type="InterPro" id="IPR027357">
    <property type="entry name" value="DOCKER_dom"/>
</dbReference>
<dbReference type="PROSITE" id="PS51650">
    <property type="entry name" value="C2_DOCK"/>
    <property type="match status" value="1"/>
</dbReference>
<evidence type="ECO:0000256" key="1">
    <source>
        <dbReference type="ARBA" id="ARBA00022553"/>
    </source>
</evidence>
<evidence type="ECO:0000313" key="7">
    <source>
        <dbReference type="Proteomes" id="UP001152747"/>
    </source>
</evidence>
<dbReference type="Pfam" id="PF06920">
    <property type="entry name" value="DHR-2_Lobe_A"/>
    <property type="match status" value="1"/>
</dbReference>
<dbReference type="EMBL" id="CANHGI010000006">
    <property type="protein sequence ID" value="CAI5456079.1"/>
    <property type="molecule type" value="Genomic_DNA"/>
</dbReference>
<evidence type="ECO:0000259" key="4">
    <source>
        <dbReference type="PROSITE" id="PS51650"/>
    </source>
</evidence>
<gene>
    <name evidence="6" type="ORF">CAMP_LOCUS18716</name>
</gene>
<dbReference type="InterPro" id="IPR035892">
    <property type="entry name" value="C2_domain_sf"/>
</dbReference>
<dbReference type="InterPro" id="IPR026791">
    <property type="entry name" value="DOCK"/>
</dbReference>
<dbReference type="GO" id="GO:0007264">
    <property type="term" value="P:small GTPase-mediated signal transduction"/>
    <property type="evidence" value="ECO:0007669"/>
    <property type="project" value="InterPro"/>
</dbReference>
<name>A0A9P1J0W7_9PELO</name>
<evidence type="ECO:0000256" key="3">
    <source>
        <dbReference type="PROSITE-ProRule" id="PRU00983"/>
    </source>
</evidence>
<feature type="domain" description="DOCKER" evidence="5">
    <location>
        <begin position="1552"/>
        <end position="2004"/>
    </location>
</feature>
<proteinExistence type="inferred from homology"/>
<dbReference type="Pfam" id="PF20421">
    <property type="entry name" value="DHR-2_Lobe_C"/>
    <property type="match status" value="1"/>
</dbReference>
<evidence type="ECO:0000256" key="2">
    <source>
        <dbReference type="ARBA" id="ARBA00022658"/>
    </source>
</evidence>
<dbReference type="Gene3D" id="1.20.58.740">
    <property type="match status" value="1"/>
</dbReference>
<dbReference type="OrthoDB" id="47328at2759"/>
<reference evidence="6" key="1">
    <citation type="submission" date="2022-11" db="EMBL/GenBank/DDBJ databases">
        <authorList>
            <person name="Kikuchi T."/>
        </authorList>
    </citation>
    <scope>NUCLEOTIDE SEQUENCE</scope>
    <source>
        <strain evidence="6">PS1010</strain>
    </source>
</reference>
<dbReference type="Proteomes" id="UP001152747">
    <property type="component" value="Unassembled WGS sequence"/>
</dbReference>
<dbReference type="Gene3D" id="1.25.40.410">
    <property type="match status" value="1"/>
</dbReference>
<keyword evidence="2" id="KW-0344">Guanine-nucleotide releasing factor</keyword>
<dbReference type="PANTHER" id="PTHR23317:SF76">
    <property type="entry name" value="LD20667P"/>
    <property type="match status" value="1"/>
</dbReference>
<dbReference type="InterPro" id="IPR037808">
    <property type="entry name" value="C2_Dock-C"/>
</dbReference>
<keyword evidence="1" id="KW-0597">Phosphoprotein</keyword>
<comment type="caution">
    <text evidence="6">The sequence shown here is derived from an EMBL/GenBank/DDBJ whole genome shotgun (WGS) entry which is preliminary data.</text>
</comment>
<protein>
    <submittedName>
        <fullName evidence="6">Uncharacterized protein</fullName>
    </submittedName>
</protein>
<dbReference type="InterPro" id="IPR021816">
    <property type="entry name" value="DOCK_C/D_N"/>
</dbReference>
<dbReference type="InterPro" id="IPR046769">
    <property type="entry name" value="DOCKER_Lobe_A"/>
</dbReference>
<sequence>MKATDSKRAFVKKRSKVTASEVRKHVISGLLPIHRITEADNGFDMNISMLNKVSLSEPVAPIDVETLLEQRKTCLLYSISSPKSSKPIFEYVSDDVEVKTIRHDGLSDHNYTTVNNIENHVRDICSFYCDDFSMVNRKHQQLGTEDLRDRWNLEKLTALRTLRPQIFHSGLRIMDREPSTISLEGHSFDMVDPAKCQTEQFYVSMLKKSAIDKNTLLYSMLGKNRVKHMMNCITNDDKDLKFEKRSVPHLPEEEESPKLFVKVEKTLADPFFEPLFVSMAVYDIRHKQKVTESVYFNIVDADKLDMLGKFQPTSINKNLQALFNITGPISDMFLIIKIEKVLQQLDVFEGSDPYVGSKEDKNMEKLKSAAEDFCQRLGNYRTPLGYQVVDIQKIFNISVQSACASDRRTDPMISSSCTMNSGITLITNGQVMDDRCSITSADRTSLTSVGSTLRRFGSGTSAATVFSRVRTPLSKRKFNYTSPTPASNRNDYPDTLDNMPSCSLKFTTFFRQENDKLSEEDIYRVCNEVRKTNGKVNRKMFNFDLELTVAGSNKSKECRNHGSTLTLSTDSVIHEAVEIPKYKSSLNKSYKNYLYVYPKHINLSNRTGNARNIMIKVELMDSTENPQETIFEKGSTNRVLLKCAKTSVVYHNRTPYFTDEIKIQLPCDLNDGHHLLFTVYHVSCKETDVNATETAIGYTWLPLYRDAKLRSGDFNLPVCGEKPPASYGYLDANNALPNLKWIDNHKPIFTCSLRVISSVHAQDDHLEKFFTGIASLSSTDPKHPPIGESELIHSIDNLLKAAPDRLFAFIHFILSRLIFLISNPPFTDEVSLKSFECIGHLVKLFSLMLDSDCDTYNRSMLLASFVKYRKVSSQESKPHSSIRPVELKASPTDSSLLSSMIEHVERSTHSVSIGTTNVRFHENICEIWLRARGISRENSIVHSWFFLEIILKSASEYLTMTGRMFSSRKIRFGDQFLKNIETLCEIFAQEVITRHTIDFDEARMISNSLAFFLRDSLSIMDRSFVMKLIHKYMLSFSEAMKKLPQTNDLLSIKIDFIRIICSYEHYLIINILNDAELPNENSGVAAPPKSSLTNSKNFKKSIATGWVMTDSARSTHYLSSQVLSDLKDSINSGNANLCAKSIETIKELFQSHELDNRLCEGESLSQVANIYKPLVIIVLDSFECLYSGSVRNSADASSNLSFLEQTSKQDVMSAISGRLRNSPDPSFAKLHLDIIMTKSLLCSMFWILKNVSRNELQCWLVSLDQDSMLKLLHVLYYTLSTFEMKEETPNPRLSLDKNSMNKLDEEPAAEVKWRTRSTDTCDSRNEQITTQEAVSSNAILSCEIFLCVVEIIDNIIASSADTKNSLFHVLPMVFPIIMHGLSCNVSDQVLEVLFAAQQSFFARFPAMILEQKPELCAELSQQILRHCSSTKLDNVRTMATVSLYHFLRENFKIYKNLTKARTFLSTALSTLLSGSCDIDASVNDEFMIKSLEIANQLAGEDDAFDESSKRKMIEQMKELTANLQKIMLSTVRMREHVNDYEMTIDLMYQLVEGYSNNPDLRITWLLNMAERHEKQRSLCESAHSYLQACALVFEYIDQRNQNMVFESKGASTFLEITPNAIKESKTTFNKNPEAECHIQSYHFTEAGLLKILEKSFSLLEKAQLYELLFPFSKIILNYCHAVKSFSRVAHIHKRLSVAADQIKETDEFYEYQSDSWVSPLPGIDKRCFGTFFRVAFYGKLFRELDNQEFVYKESAFSKLNEISNRLETFYTNMFGDGNVIVLKDSKQVEVAKLNPNKAYIQITFVDVFLSDDEKMERKTYFERRNNVNRFYFETPYTMEGRAQGDLSSQYKKRTILTVENSFPYIKTRLKVINRSITNYSPIEVAIEDIEKKTRELAAAAKHKNPKMLSMLVQGSIGTTVNQGPLEIANVFLANSVTDERGRPMDRLQNKLRLSFRHLQYRAMEAIQLSRELIGEDQKEYQENVEANFHSFVTHLKPMLSREKNEITFSEFGKPTVV</sequence>
<dbReference type="InterPro" id="IPR043161">
    <property type="entry name" value="DOCK_C_lobe_A"/>
</dbReference>
<evidence type="ECO:0000259" key="5">
    <source>
        <dbReference type="PROSITE" id="PS51651"/>
    </source>
</evidence>
<dbReference type="Pfam" id="PF11878">
    <property type="entry name" value="DOCK_C-D_N"/>
    <property type="match status" value="1"/>
</dbReference>
<evidence type="ECO:0000313" key="6">
    <source>
        <dbReference type="EMBL" id="CAI5456079.1"/>
    </source>
</evidence>
<dbReference type="SUPFAM" id="SSF48371">
    <property type="entry name" value="ARM repeat"/>
    <property type="match status" value="1"/>
</dbReference>
<dbReference type="Pfam" id="PF20422">
    <property type="entry name" value="DHR-2_Lobe_B"/>
    <property type="match status" value="1"/>
</dbReference>
<dbReference type="InterPro" id="IPR046773">
    <property type="entry name" value="DOCKER_Lobe_C"/>
</dbReference>
<dbReference type="Pfam" id="PF14429">
    <property type="entry name" value="DOCK-C2"/>
    <property type="match status" value="1"/>
</dbReference>
<dbReference type="CDD" id="cd08696">
    <property type="entry name" value="C2_Dock-C"/>
    <property type="match status" value="1"/>
</dbReference>
<dbReference type="Gene3D" id="2.60.40.150">
    <property type="entry name" value="C2 domain"/>
    <property type="match status" value="1"/>
</dbReference>
<dbReference type="PROSITE" id="PS51651">
    <property type="entry name" value="DOCKER"/>
    <property type="match status" value="1"/>
</dbReference>
<organism evidence="6 7">
    <name type="scientific">Caenorhabditis angaria</name>
    <dbReference type="NCBI Taxonomy" id="860376"/>
    <lineage>
        <taxon>Eukaryota</taxon>
        <taxon>Metazoa</taxon>
        <taxon>Ecdysozoa</taxon>
        <taxon>Nematoda</taxon>
        <taxon>Chromadorea</taxon>
        <taxon>Rhabditida</taxon>
        <taxon>Rhabditina</taxon>
        <taxon>Rhabditomorpha</taxon>
        <taxon>Rhabditoidea</taxon>
        <taxon>Rhabditidae</taxon>
        <taxon>Peloderinae</taxon>
        <taxon>Caenorhabditis</taxon>
    </lineage>
</organism>